<evidence type="ECO:0000256" key="4">
    <source>
        <dbReference type="ARBA" id="ARBA00023289"/>
    </source>
</evidence>
<proteinExistence type="inferred from homology"/>
<protein>
    <recommendedName>
        <fullName evidence="7">HMA domain-containing protein</fullName>
    </recommendedName>
</protein>
<dbReference type="EMBL" id="BAABME010001923">
    <property type="protein sequence ID" value="GAA0152140.1"/>
    <property type="molecule type" value="Genomic_DNA"/>
</dbReference>
<organism evidence="8 9">
    <name type="scientific">Lithospermum erythrorhizon</name>
    <name type="common">Purple gromwell</name>
    <name type="synonym">Lithospermum officinale var. erythrorhizon</name>
    <dbReference type="NCBI Taxonomy" id="34254"/>
    <lineage>
        <taxon>Eukaryota</taxon>
        <taxon>Viridiplantae</taxon>
        <taxon>Streptophyta</taxon>
        <taxon>Embryophyta</taxon>
        <taxon>Tracheophyta</taxon>
        <taxon>Spermatophyta</taxon>
        <taxon>Magnoliopsida</taxon>
        <taxon>eudicotyledons</taxon>
        <taxon>Gunneridae</taxon>
        <taxon>Pentapetalae</taxon>
        <taxon>asterids</taxon>
        <taxon>lamiids</taxon>
        <taxon>Boraginales</taxon>
        <taxon>Boraginaceae</taxon>
        <taxon>Boraginoideae</taxon>
        <taxon>Lithospermeae</taxon>
        <taxon>Lithospermum</taxon>
    </lineage>
</organism>
<gene>
    <name evidence="8" type="ORF">LIER_10694</name>
</gene>
<dbReference type="InterPro" id="IPR036163">
    <property type="entry name" value="HMA_dom_sf"/>
</dbReference>
<reference evidence="8 9" key="1">
    <citation type="submission" date="2024-01" db="EMBL/GenBank/DDBJ databases">
        <title>The complete chloroplast genome sequence of Lithospermum erythrorhizon: insights into the phylogenetic relationship among Boraginaceae species and the maternal lineages of purple gromwells.</title>
        <authorList>
            <person name="Okada T."/>
            <person name="Watanabe K."/>
        </authorList>
    </citation>
    <scope>NUCLEOTIDE SEQUENCE [LARGE SCALE GENOMIC DNA]</scope>
</reference>
<feature type="compositionally biased region" description="Gly residues" evidence="6">
    <location>
        <begin position="173"/>
        <end position="183"/>
    </location>
</feature>
<feature type="compositionally biased region" description="Polar residues" evidence="6">
    <location>
        <begin position="184"/>
        <end position="206"/>
    </location>
</feature>
<dbReference type="GO" id="GO:0046872">
    <property type="term" value="F:metal ion binding"/>
    <property type="evidence" value="ECO:0007669"/>
    <property type="project" value="UniProtKB-KW"/>
</dbReference>
<dbReference type="Gene3D" id="3.30.70.100">
    <property type="match status" value="1"/>
</dbReference>
<evidence type="ECO:0000256" key="6">
    <source>
        <dbReference type="SAM" id="MobiDB-lite"/>
    </source>
</evidence>
<dbReference type="GO" id="GO:0016020">
    <property type="term" value="C:membrane"/>
    <property type="evidence" value="ECO:0007669"/>
    <property type="project" value="UniProtKB-SubCell"/>
</dbReference>
<accession>A0AAV3PKD6</accession>
<dbReference type="Proteomes" id="UP001454036">
    <property type="component" value="Unassembled WGS sequence"/>
</dbReference>
<dbReference type="AlphaFoldDB" id="A0AAV3PKD6"/>
<dbReference type="CDD" id="cd00371">
    <property type="entry name" value="HMA"/>
    <property type="match status" value="1"/>
</dbReference>
<feature type="compositionally biased region" description="Basic and acidic residues" evidence="6">
    <location>
        <begin position="110"/>
        <end position="119"/>
    </location>
</feature>
<feature type="compositionally biased region" description="Basic and acidic residues" evidence="6">
    <location>
        <begin position="131"/>
        <end position="141"/>
    </location>
</feature>
<sequence length="339" mass="36900">MEKTLSDTHATETLKFKTLVLKVLIHCEGCRKTVTKVIKSTEGVYKTEVDLLQHKVAVTGNFDANIVIKKLRKKGKQAEILHEATTTTPKFDDMKYANREEGRPASSSVKSKENDENKQENPPIIKAHKNIPAEKMVENKKPSQQTNPADKMPSGNKIHLIGEKLRAPTSTDLGGGGGGGGGNSSSKTRMKPNNTVENGEGHTNNAPPALMMPVHFPPNSNVVANAKYKEVMSSNTSLYPSSNGDSAFHIPGHFPPDRNVVAPAKHKELMSSNTSSYPRSNGSSAFHTPPAQQHSYAYSGPSANGYYPPPSPDSVRPFSTDHNDDYYDDDDDKIGCSIM</sequence>
<evidence type="ECO:0000259" key="7">
    <source>
        <dbReference type="PROSITE" id="PS50846"/>
    </source>
</evidence>
<feature type="region of interest" description="Disordered" evidence="6">
    <location>
        <begin position="268"/>
        <end position="339"/>
    </location>
</feature>
<dbReference type="SUPFAM" id="SSF55008">
    <property type="entry name" value="HMA, heavy metal-associated domain"/>
    <property type="match status" value="1"/>
</dbReference>
<keyword evidence="9" id="KW-1185">Reference proteome</keyword>
<dbReference type="PANTHER" id="PTHR45868:SF80">
    <property type="entry name" value="F15K9.8-RELATED"/>
    <property type="match status" value="1"/>
</dbReference>
<keyword evidence="2" id="KW-0488">Methylation</keyword>
<dbReference type="PANTHER" id="PTHR45868">
    <property type="entry name" value="HEAVY METAL-ASSOCIATED ISOPRENYLATED PLANT PROTEIN 33-RELATED"/>
    <property type="match status" value="1"/>
</dbReference>
<comment type="similarity">
    <text evidence="5">Belongs to the HIPP family.</text>
</comment>
<evidence type="ECO:0000256" key="1">
    <source>
        <dbReference type="ARBA" id="ARBA00004170"/>
    </source>
</evidence>
<feature type="domain" description="HMA" evidence="7">
    <location>
        <begin position="16"/>
        <end position="79"/>
    </location>
</feature>
<feature type="region of interest" description="Disordered" evidence="6">
    <location>
        <begin position="100"/>
        <end position="206"/>
    </location>
</feature>
<name>A0AAV3PKD6_LITER</name>
<evidence type="ECO:0000256" key="5">
    <source>
        <dbReference type="ARBA" id="ARBA00024045"/>
    </source>
</evidence>
<dbReference type="Pfam" id="PF00403">
    <property type="entry name" value="HMA"/>
    <property type="match status" value="1"/>
</dbReference>
<feature type="compositionally biased region" description="Polar residues" evidence="6">
    <location>
        <begin position="270"/>
        <end position="296"/>
    </location>
</feature>
<dbReference type="PROSITE" id="PS50846">
    <property type="entry name" value="HMA_2"/>
    <property type="match status" value="1"/>
</dbReference>
<dbReference type="InterPro" id="IPR006121">
    <property type="entry name" value="HMA_dom"/>
</dbReference>
<keyword evidence="4" id="KW-0636">Prenylation</keyword>
<evidence type="ECO:0000313" key="9">
    <source>
        <dbReference type="Proteomes" id="UP001454036"/>
    </source>
</evidence>
<keyword evidence="3" id="KW-0479">Metal-binding</keyword>
<keyword evidence="4" id="KW-0449">Lipoprotein</keyword>
<comment type="caution">
    <text evidence="8">The sequence shown here is derived from an EMBL/GenBank/DDBJ whole genome shotgun (WGS) entry which is preliminary data.</text>
</comment>
<evidence type="ECO:0000256" key="2">
    <source>
        <dbReference type="ARBA" id="ARBA00022481"/>
    </source>
</evidence>
<comment type="subcellular location">
    <subcellularLocation>
        <location evidence="1">Membrane</location>
        <topology evidence="1">Peripheral membrane protein</topology>
    </subcellularLocation>
</comment>
<dbReference type="GO" id="GO:0009626">
    <property type="term" value="P:plant-type hypersensitive response"/>
    <property type="evidence" value="ECO:0007669"/>
    <property type="project" value="UniProtKB-KW"/>
</dbReference>
<evidence type="ECO:0000313" key="8">
    <source>
        <dbReference type="EMBL" id="GAA0152140.1"/>
    </source>
</evidence>
<evidence type="ECO:0000256" key="3">
    <source>
        <dbReference type="ARBA" id="ARBA00022723"/>
    </source>
</evidence>